<comment type="subcellular location">
    <subcellularLocation>
        <location evidence="1">Nucleus</location>
    </subcellularLocation>
</comment>
<keyword evidence="10" id="KW-1185">Reference proteome</keyword>
<dbReference type="PROSITE" id="PS50888">
    <property type="entry name" value="BHLH"/>
    <property type="match status" value="1"/>
</dbReference>
<feature type="domain" description="Orange" evidence="8">
    <location>
        <begin position="134"/>
        <end position="166"/>
    </location>
</feature>
<dbReference type="InterPro" id="IPR036638">
    <property type="entry name" value="HLH_DNA-bd_sf"/>
</dbReference>
<proteinExistence type="predicted"/>
<dbReference type="InterPro" id="IPR050370">
    <property type="entry name" value="HES_HEY"/>
</dbReference>
<evidence type="ECO:0000256" key="2">
    <source>
        <dbReference type="ARBA" id="ARBA00022491"/>
    </source>
</evidence>
<dbReference type="GO" id="GO:0003677">
    <property type="term" value="F:DNA binding"/>
    <property type="evidence" value="ECO:0007669"/>
    <property type="project" value="InterPro"/>
</dbReference>
<keyword evidence="2" id="KW-0678">Repressor</keyword>
<reference evidence="9" key="1">
    <citation type="submission" date="2025-08" db="UniProtKB">
        <authorList>
            <consortium name="Ensembl"/>
        </authorList>
    </citation>
    <scope>IDENTIFICATION</scope>
</reference>
<feature type="compositionally biased region" description="Basic and acidic residues" evidence="6">
    <location>
        <begin position="243"/>
        <end position="252"/>
    </location>
</feature>
<dbReference type="GO" id="GO:0046983">
    <property type="term" value="F:protein dimerization activity"/>
    <property type="evidence" value="ECO:0007669"/>
    <property type="project" value="InterPro"/>
</dbReference>
<evidence type="ECO:0000259" key="7">
    <source>
        <dbReference type="PROSITE" id="PS50888"/>
    </source>
</evidence>
<dbReference type="Pfam" id="PF00010">
    <property type="entry name" value="HLH"/>
    <property type="match status" value="1"/>
</dbReference>
<organism evidence="9 10">
    <name type="scientific">Poecilia mexicana</name>
    <dbReference type="NCBI Taxonomy" id="48701"/>
    <lineage>
        <taxon>Eukaryota</taxon>
        <taxon>Metazoa</taxon>
        <taxon>Chordata</taxon>
        <taxon>Craniata</taxon>
        <taxon>Vertebrata</taxon>
        <taxon>Euteleostomi</taxon>
        <taxon>Actinopterygii</taxon>
        <taxon>Neopterygii</taxon>
        <taxon>Teleostei</taxon>
        <taxon>Neoteleostei</taxon>
        <taxon>Acanthomorphata</taxon>
        <taxon>Ovalentaria</taxon>
        <taxon>Atherinomorphae</taxon>
        <taxon>Cyprinodontiformes</taxon>
        <taxon>Poeciliidae</taxon>
        <taxon>Poeciliinae</taxon>
        <taxon>Poecilia</taxon>
    </lineage>
</organism>
<keyword evidence="3" id="KW-0805">Transcription regulation</keyword>
<dbReference type="AlphaFoldDB" id="A0A3B3YRC8"/>
<dbReference type="Proteomes" id="UP000261480">
    <property type="component" value="Unplaced"/>
</dbReference>
<feature type="region of interest" description="Disordered" evidence="6">
    <location>
        <begin position="23"/>
        <end position="66"/>
    </location>
</feature>
<evidence type="ECO:0000256" key="4">
    <source>
        <dbReference type="ARBA" id="ARBA00023163"/>
    </source>
</evidence>
<keyword evidence="5" id="KW-0539">Nucleus</keyword>
<evidence type="ECO:0000256" key="5">
    <source>
        <dbReference type="ARBA" id="ARBA00023242"/>
    </source>
</evidence>
<protein>
    <recommendedName>
        <fullName evidence="11">BHLH domain-containing protein</fullName>
    </recommendedName>
</protein>
<feature type="domain" description="BHLH" evidence="7">
    <location>
        <begin position="62"/>
        <end position="118"/>
    </location>
</feature>
<dbReference type="InterPro" id="IPR003650">
    <property type="entry name" value="Orange_dom"/>
</dbReference>
<dbReference type="KEGG" id="pmei:106915554"/>
<sequence length="295" mass="33498">MVCIDMLSGCSYKKLPRILRSGQRRGKEINFKQSKSKSGLKKEKKRKRMVATSECGEKGKPGSKVSKPLMEKKRRARINQCLDELKSLLESYYSSSIRKRKLEKADILELTVKHLRNLQKIQSISAGASEFPDYQLGFRNCLANVNQYLLLADHLNGSERWMMSQLSNKLCRSWRRSEASSTTDSDPSQPEAAEAEEEKEKEEEAGRLRLPSANGHEGERNPTRSVIPKPRTAHTASSLAMEDTNKLSDAKQTRVFAQKAPTGRIETQSSRHRNPECAIPRLDAGNAERNVWRPW</sequence>
<dbReference type="GeneID" id="106915554"/>
<name>A0A3B3YRC8_9TELE</name>
<feature type="region of interest" description="Disordered" evidence="6">
    <location>
        <begin position="177"/>
        <end position="295"/>
    </location>
</feature>
<dbReference type="Ensembl" id="ENSPMET00000032171.1">
    <property type="protein sequence ID" value="ENSPMEP00000029713.1"/>
    <property type="gene ID" value="ENSPMEG00000015615.1"/>
</dbReference>
<dbReference type="GO" id="GO:0005634">
    <property type="term" value="C:nucleus"/>
    <property type="evidence" value="ECO:0007669"/>
    <property type="project" value="UniProtKB-SubCell"/>
</dbReference>
<evidence type="ECO:0000313" key="9">
    <source>
        <dbReference type="Ensembl" id="ENSPMEP00000029713.1"/>
    </source>
</evidence>
<dbReference type="CTD" id="30289"/>
<dbReference type="RefSeq" id="XP_014838702.1">
    <property type="nucleotide sequence ID" value="XM_014983216.1"/>
</dbReference>
<dbReference type="CDD" id="cd11410">
    <property type="entry name" value="bHLH_O_HES"/>
    <property type="match status" value="1"/>
</dbReference>
<evidence type="ECO:0000256" key="3">
    <source>
        <dbReference type="ARBA" id="ARBA00023015"/>
    </source>
</evidence>
<feature type="compositionally biased region" description="Polar residues" evidence="6">
    <location>
        <begin position="179"/>
        <end position="188"/>
    </location>
</feature>
<dbReference type="STRING" id="48701.ENSPMEP00000029713"/>
<evidence type="ECO:0000256" key="6">
    <source>
        <dbReference type="SAM" id="MobiDB-lite"/>
    </source>
</evidence>
<dbReference type="SMART" id="SM00353">
    <property type="entry name" value="HLH"/>
    <property type="match status" value="1"/>
</dbReference>
<keyword evidence="4" id="KW-0804">Transcription</keyword>
<dbReference type="InterPro" id="IPR011598">
    <property type="entry name" value="bHLH_dom"/>
</dbReference>
<accession>A0A3B3YRC8</accession>
<dbReference type="Gene3D" id="4.10.280.10">
    <property type="entry name" value="Helix-loop-helix DNA-binding domain"/>
    <property type="match status" value="1"/>
</dbReference>
<dbReference type="PANTHER" id="PTHR10985">
    <property type="entry name" value="BASIC HELIX-LOOP-HELIX TRANSCRIPTION FACTOR, HES-RELATED"/>
    <property type="match status" value="1"/>
</dbReference>
<dbReference type="SUPFAM" id="SSF47459">
    <property type="entry name" value="HLH, helix-loop-helix DNA-binding domain"/>
    <property type="match status" value="1"/>
</dbReference>
<dbReference type="OrthoDB" id="6085656at2759"/>
<dbReference type="PROSITE" id="PS51054">
    <property type="entry name" value="ORANGE"/>
    <property type="match status" value="1"/>
</dbReference>
<reference evidence="9" key="2">
    <citation type="submission" date="2025-09" db="UniProtKB">
        <authorList>
            <consortium name="Ensembl"/>
        </authorList>
    </citation>
    <scope>IDENTIFICATION</scope>
</reference>
<evidence type="ECO:0000259" key="8">
    <source>
        <dbReference type="PROSITE" id="PS51054"/>
    </source>
</evidence>
<evidence type="ECO:0000313" key="10">
    <source>
        <dbReference type="Proteomes" id="UP000261480"/>
    </source>
</evidence>
<dbReference type="GO" id="GO:0006355">
    <property type="term" value="P:regulation of DNA-templated transcription"/>
    <property type="evidence" value="ECO:0007669"/>
    <property type="project" value="InterPro"/>
</dbReference>
<evidence type="ECO:0000256" key="1">
    <source>
        <dbReference type="ARBA" id="ARBA00004123"/>
    </source>
</evidence>
<dbReference type="FunFam" id="4.10.280.10:FF:000077">
    <property type="entry name" value="transcription factor HES-3 isoform X2"/>
    <property type="match status" value="1"/>
</dbReference>
<evidence type="ECO:0008006" key="11">
    <source>
        <dbReference type="Google" id="ProtNLM"/>
    </source>
</evidence>
<feature type="compositionally biased region" description="Basic residues" evidence="6">
    <location>
        <begin position="34"/>
        <end position="49"/>
    </location>
</feature>